<dbReference type="Gene3D" id="2.60.120.620">
    <property type="entry name" value="q2cbj1_9rhob like domain"/>
    <property type="match status" value="1"/>
</dbReference>
<dbReference type="NCBIfam" id="TIGR02466">
    <property type="entry name" value="TIGR02466 family protein"/>
    <property type="match status" value="1"/>
</dbReference>
<gene>
    <name evidence="1" type="ORF">ABR85_07345</name>
</gene>
<evidence type="ECO:0000313" key="1">
    <source>
        <dbReference type="EMBL" id="KRO79851.1"/>
    </source>
</evidence>
<proteinExistence type="predicted"/>
<dbReference type="EMBL" id="LICD01000136">
    <property type="protein sequence ID" value="KRO79851.1"/>
    <property type="molecule type" value="Genomic_DNA"/>
</dbReference>
<dbReference type="Proteomes" id="UP000051242">
    <property type="component" value="Unassembled WGS sequence"/>
</dbReference>
<dbReference type="InterPro" id="IPR012668">
    <property type="entry name" value="CHP02466"/>
</dbReference>
<accession>A0A0R2T376</accession>
<comment type="caution">
    <text evidence="1">The sequence shown here is derived from an EMBL/GenBank/DDBJ whole genome shotgun (WGS) entry which is preliminary data.</text>
</comment>
<evidence type="ECO:0000313" key="2">
    <source>
        <dbReference type="Proteomes" id="UP000051242"/>
    </source>
</evidence>
<protein>
    <recommendedName>
        <fullName evidence="3">JmjC domain-containing protein</fullName>
    </recommendedName>
</protein>
<dbReference type="Pfam" id="PF13759">
    <property type="entry name" value="2OG-FeII_Oxy_5"/>
    <property type="match status" value="1"/>
</dbReference>
<evidence type="ECO:0008006" key="3">
    <source>
        <dbReference type="Google" id="ProtNLM"/>
    </source>
</evidence>
<organism evidence="1 2">
    <name type="scientific">OM182 bacterium BACL3 MAG-120619-bin3</name>
    <dbReference type="NCBI Taxonomy" id="1655593"/>
    <lineage>
        <taxon>Bacteria</taxon>
        <taxon>Pseudomonadati</taxon>
        <taxon>Pseudomonadota</taxon>
        <taxon>Gammaproteobacteria</taxon>
        <taxon>OMG group</taxon>
        <taxon>OM182 clade</taxon>
    </lineage>
</organism>
<dbReference type="AlphaFoldDB" id="A0A0R2T376"/>
<reference evidence="1 2" key="1">
    <citation type="submission" date="2015-10" db="EMBL/GenBank/DDBJ databases">
        <title>Metagenome-Assembled Genomes uncover a global brackish microbiome.</title>
        <authorList>
            <person name="Hugerth L.W."/>
            <person name="Larsson J."/>
            <person name="Alneberg J."/>
            <person name="Lindh M.V."/>
            <person name="Legrand C."/>
            <person name="Pinhassi J."/>
            <person name="Andersson A.F."/>
        </authorList>
    </citation>
    <scope>NUCLEOTIDE SEQUENCE [LARGE SCALE GENOMIC DNA]</scope>
    <source>
        <strain evidence="1">BACL22 MAG-120619-bin3</strain>
    </source>
</reference>
<name>A0A0R2T376_9GAMM</name>
<sequence length="220" mass="24217">MEIQRYAIKVKAQPLPLFETPVGFGEISNAESLLDDLATAIKANKAASSGIKRSNEGGWHSNTDMLEWGGEAARKVADTAISIAKRMSHFEEATVDDFDWKVTMWANVTAPRGLNALHSHPGNLWAAVLYIDMGGEPDSGIEPGGNFYLEDPRFPLAAMHNTGFRMRGGDGLPQKYQVDLSLKRGNLIVFPAWLRHGVRAYTGSRERISVAINIDALPRR</sequence>